<evidence type="ECO:0000313" key="2">
    <source>
        <dbReference type="EMBL" id="TDN28443.1"/>
    </source>
</evidence>
<dbReference type="EMBL" id="NKLP01000289">
    <property type="protein sequence ID" value="TDN28443.1"/>
    <property type="molecule type" value="Genomic_DNA"/>
</dbReference>
<dbReference type="RefSeq" id="WP_133476823.1">
    <property type="nucleotide sequence ID" value="NZ_JBBOJD010000047.1"/>
</dbReference>
<comment type="caution">
    <text evidence="2">The sequence shown here is derived from an EMBL/GenBank/DDBJ whole genome shotgun (WGS) entry which is preliminary data.</text>
</comment>
<feature type="domain" description="Treble clef zinc finger" evidence="1">
    <location>
        <begin position="133"/>
        <end position="184"/>
    </location>
</feature>
<evidence type="ECO:0000259" key="1">
    <source>
        <dbReference type="Pfam" id="PF14311"/>
    </source>
</evidence>
<feature type="domain" description="Treble clef zinc finger" evidence="1">
    <location>
        <begin position="55"/>
        <end position="113"/>
    </location>
</feature>
<name>A0A4R6CQ23_9LACO</name>
<protein>
    <recommendedName>
        <fullName evidence="1">Treble clef zinc finger domain-containing protein</fullName>
    </recommendedName>
</protein>
<gene>
    <name evidence="2" type="ORF">CEE75_12985</name>
</gene>
<dbReference type="Pfam" id="PF14311">
    <property type="entry name" value="DUF4379"/>
    <property type="match status" value="2"/>
</dbReference>
<accession>A0A4R6CQ23</accession>
<dbReference type="AlphaFoldDB" id="A0A4R6CQ23"/>
<organism evidence="2 3">
    <name type="scientific">Lactobacillus crispatus</name>
    <dbReference type="NCBI Taxonomy" id="47770"/>
    <lineage>
        <taxon>Bacteria</taxon>
        <taxon>Bacillati</taxon>
        <taxon>Bacillota</taxon>
        <taxon>Bacilli</taxon>
        <taxon>Lactobacillales</taxon>
        <taxon>Lactobacillaceae</taxon>
        <taxon>Lactobacillus</taxon>
    </lineage>
</organism>
<dbReference type="Proteomes" id="UP000295195">
    <property type="component" value="Unassembled WGS sequence"/>
</dbReference>
<sequence length="193" mass="23153">MSAFQDLPENDTRKSTCAKRKQTRQILTNTFKEVKITDTKFFKSFKKLSKQYPNIFAEWDEKKNKFDPSHVITLGSKYYWWLTPYDDPKTGNHFDFSWKATLRQRINNRKCPYIDDLKVYSGFNDLKTRCPRLMKEWDYSKNTLNPSNVLWKTNKKAWWICPQGHSYETRISHRTNLEKPSSCHIAVIHLVRF</sequence>
<reference evidence="2 3" key="1">
    <citation type="submission" date="2017-06" db="EMBL/GenBank/DDBJ databases">
        <authorList>
            <person name="Swanenburg J."/>
            <person name="Kort R."/>
        </authorList>
    </citation>
    <scope>NUCLEOTIDE SEQUENCE [LARGE SCALE GENOMIC DNA]</scope>
    <source>
        <strain evidence="2 3">RL05</strain>
    </source>
</reference>
<evidence type="ECO:0000313" key="3">
    <source>
        <dbReference type="Proteomes" id="UP000295195"/>
    </source>
</evidence>
<dbReference type="InterPro" id="IPR025487">
    <property type="entry name" value="DUF4379"/>
</dbReference>
<proteinExistence type="predicted"/>